<feature type="compositionally biased region" description="Pro residues" evidence="7">
    <location>
        <begin position="967"/>
        <end position="984"/>
    </location>
</feature>
<comment type="domain">
    <text evidence="6">The CKK domain binds microtubules.</text>
</comment>
<dbReference type="InterPro" id="IPR058042">
    <property type="entry name" value="CAMSAP_N"/>
</dbReference>
<reference evidence="10" key="1">
    <citation type="submission" date="2020-10" db="EMBL/GenBank/DDBJ databases">
        <title>Chromosome-scale genome assembly of the Allis shad, Alosa alosa.</title>
        <authorList>
            <person name="Margot Z."/>
            <person name="Christophe K."/>
            <person name="Cabau C."/>
            <person name="Louis A."/>
            <person name="Berthelot C."/>
            <person name="Parey E."/>
            <person name="Roest Crollius H."/>
            <person name="Montfort J."/>
            <person name="Robinson-Rechavi M."/>
            <person name="Bucao C."/>
            <person name="Bouchez O."/>
            <person name="Gislard M."/>
            <person name="Lluch J."/>
            <person name="Milhes M."/>
            <person name="Lampietro C."/>
            <person name="Lopez Roques C."/>
            <person name="Donnadieu C."/>
            <person name="Braasch I."/>
            <person name="Desvignes T."/>
            <person name="Postlethwait J."/>
            <person name="Bobe J."/>
            <person name="Guiguen Y."/>
        </authorList>
    </citation>
    <scope>NUCLEOTIDE SEQUENCE</scope>
    <source>
        <strain evidence="10">M-15738</strain>
        <tissue evidence="10">Blood</tissue>
    </source>
</reference>
<dbReference type="InterPro" id="IPR022613">
    <property type="entry name" value="CH_CAMSAP_2"/>
</dbReference>
<feature type="compositionally biased region" description="Low complexity" evidence="7">
    <location>
        <begin position="985"/>
        <end position="1149"/>
    </location>
</feature>
<gene>
    <name evidence="10" type="ORF">AALO_G00096540</name>
</gene>
<feature type="region of interest" description="Disordered" evidence="7">
    <location>
        <begin position="58"/>
        <end position="79"/>
    </location>
</feature>
<dbReference type="GO" id="GO:0051011">
    <property type="term" value="F:microtubule minus-end binding"/>
    <property type="evidence" value="ECO:0007669"/>
    <property type="project" value="TreeGrafter"/>
</dbReference>
<dbReference type="Pfam" id="PF17095">
    <property type="entry name" value="CAMSAP_CC1"/>
    <property type="match status" value="1"/>
</dbReference>
<dbReference type="PROSITE" id="PS50021">
    <property type="entry name" value="CH"/>
    <property type="match status" value="1"/>
</dbReference>
<dbReference type="GO" id="GO:0031175">
    <property type="term" value="P:neuron projection development"/>
    <property type="evidence" value="ECO:0007669"/>
    <property type="project" value="InterPro"/>
</dbReference>
<dbReference type="GO" id="GO:0007026">
    <property type="term" value="P:negative regulation of microtubule depolymerization"/>
    <property type="evidence" value="ECO:0007669"/>
    <property type="project" value="TreeGrafter"/>
</dbReference>
<dbReference type="SMART" id="SM01051">
    <property type="entry name" value="CAMSAP_CKK"/>
    <property type="match status" value="1"/>
</dbReference>
<dbReference type="GO" id="GO:0036449">
    <property type="term" value="C:microtubule minus-end"/>
    <property type="evidence" value="ECO:0007669"/>
    <property type="project" value="TreeGrafter"/>
</dbReference>
<evidence type="ECO:0000313" key="10">
    <source>
        <dbReference type="EMBL" id="KAG5278219.1"/>
    </source>
</evidence>
<feature type="region of interest" description="Disordered" evidence="7">
    <location>
        <begin position="586"/>
        <end position="680"/>
    </location>
</feature>
<evidence type="ECO:0000256" key="5">
    <source>
        <dbReference type="ARBA" id="ARBA00023212"/>
    </source>
</evidence>
<comment type="caution">
    <text evidence="10">The sequence shown here is derived from an EMBL/GenBank/DDBJ whole genome shotgun (WGS) entry which is preliminary data.</text>
</comment>
<keyword evidence="5" id="KW-0206">Cytoskeleton</keyword>
<dbReference type="Proteomes" id="UP000823561">
    <property type="component" value="Chromosome 7"/>
</dbReference>
<dbReference type="InterPro" id="IPR031372">
    <property type="entry name" value="CAMSAP_CC1"/>
</dbReference>
<feature type="region of interest" description="Disordered" evidence="7">
    <location>
        <begin position="838"/>
        <end position="1253"/>
    </location>
</feature>
<feature type="compositionally biased region" description="Polar residues" evidence="7">
    <location>
        <begin position="901"/>
        <end position="910"/>
    </location>
</feature>
<name>A0AAV6GTV4_9TELE</name>
<feature type="compositionally biased region" description="Basic and acidic residues" evidence="7">
    <location>
        <begin position="1404"/>
        <end position="1453"/>
    </location>
</feature>
<dbReference type="SUPFAM" id="SSF47576">
    <property type="entry name" value="Calponin-homology domain, CH-domain"/>
    <property type="match status" value="1"/>
</dbReference>
<keyword evidence="3 6" id="KW-0493">Microtubule</keyword>
<evidence type="ECO:0000256" key="4">
    <source>
        <dbReference type="ARBA" id="ARBA00023054"/>
    </source>
</evidence>
<dbReference type="InterPro" id="IPR014797">
    <property type="entry name" value="CKK_CAMSAP"/>
</dbReference>
<dbReference type="PANTHER" id="PTHR21595">
    <property type="entry name" value="PATRONIN"/>
    <property type="match status" value="1"/>
</dbReference>
<feature type="compositionally biased region" description="Gly residues" evidence="7">
    <location>
        <begin position="1301"/>
        <end position="1312"/>
    </location>
</feature>
<dbReference type="GO" id="GO:0031122">
    <property type="term" value="P:cytoplasmic microtubule organization"/>
    <property type="evidence" value="ECO:0007669"/>
    <property type="project" value="TreeGrafter"/>
</dbReference>
<dbReference type="InterPro" id="IPR001715">
    <property type="entry name" value="CH_dom"/>
</dbReference>
<dbReference type="PROSITE" id="PS51508">
    <property type="entry name" value="CKK"/>
    <property type="match status" value="1"/>
</dbReference>
<dbReference type="GO" id="GO:0005516">
    <property type="term" value="F:calmodulin binding"/>
    <property type="evidence" value="ECO:0007669"/>
    <property type="project" value="InterPro"/>
</dbReference>
<dbReference type="GO" id="GO:0030507">
    <property type="term" value="F:spectrin binding"/>
    <property type="evidence" value="ECO:0007669"/>
    <property type="project" value="InterPro"/>
</dbReference>
<evidence type="ECO:0000256" key="6">
    <source>
        <dbReference type="PROSITE-ProRule" id="PRU00841"/>
    </source>
</evidence>
<feature type="compositionally biased region" description="Basic and acidic residues" evidence="7">
    <location>
        <begin position="740"/>
        <end position="782"/>
    </location>
</feature>
<feature type="compositionally biased region" description="Pro residues" evidence="7">
    <location>
        <begin position="943"/>
        <end position="959"/>
    </location>
</feature>
<feature type="compositionally biased region" description="Basic and acidic residues" evidence="7">
    <location>
        <begin position="716"/>
        <end position="727"/>
    </location>
</feature>
<feature type="compositionally biased region" description="Acidic residues" evidence="7">
    <location>
        <begin position="525"/>
        <end position="534"/>
    </location>
</feature>
<keyword evidence="2" id="KW-0963">Cytoplasm</keyword>
<comment type="subcellular location">
    <subcellularLocation>
        <location evidence="1">Cytoplasm</location>
        <location evidence="1">Cytoskeleton</location>
    </subcellularLocation>
</comment>
<dbReference type="SUPFAM" id="SSF50346">
    <property type="entry name" value="PRC-barrel domain"/>
    <property type="match status" value="1"/>
</dbReference>
<evidence type="ECO:0000259" key="8">
    <source>
        <dbReference type="PROSITE" id="PS50021"/>
    </source>
</evidence>
<evidence type="ECO:0000313" key="11">
    <source>
        <dbReference type="Proteomes" id="UP000823561"/>
    </source>
</evidence>
<accession>A0AAV6GTV4</accession>
<evidence type="ECO:0000259" key="9">
    <source>
        <dbReference type="PROSITE" id="PS51508"/>
    </source>
</evidence>
<evidence type="ECO:0000256" key="3">
    <source>
        <dbReference type="ARBA" id="ARBA00022701"/>
    </source>
</evidence>
<feature type="domain" description="CKK" evidence="9">
    <location>
        <begin position="1619"/>
        <end position="1776"/>
    </location>
</feature>
<dbReference type="Pfam" id="PF08683">
    <property type="entry name" value="CAMSAP_CKK"/>
    <property type="match status" value="1"/>
</dbReference>
<dbReference type="InterPro" id="IPR036872">
    <property type="entry name" value="CH_dom_sf"/>
</dbReference>
<proteinExistence type="inferred from homology"/>
<feature type="compositionally biased region" description="Low complexity" evidence="7">
    <location>
        <begin position="853"/>
        <end position="864"/>
    </location>
</feature>
<dbReference type="InterPro" id="IPR038209">
    <property type="entry name" value="CKK_dom_sf"/>
</dbReference>
<evidence type="ECO:0000256" key="7">
    <source>
        <dbReference type="SAM" id="MobiDB-lite"/>
    </source>
</evidence>
<dbReference type="EMBL" id="JADWDJ010000007">
    <property type="protein sequence ID" value="KAG5278219.1"/>
    <property type="molecule type" value="Genomic_DNA"/>
</dbReference>
<dbReference type="Pfam" id="PF11971">
    <property type="entry name" value="CAMSAP_CH"/>
    <property type="match status" value="1"/>
</dbReference>
<organism evidence="10 11">
    <name type="scientific">Alosa alosa</name>
    <name type="common">allis shad</name>
    <dbReference type="NCBI Taxonomy" id="278164"/>
    <lineage>
        <taxon>Eukaryota</taxon>
        <taxon>Metazoa</taxon>
        <taxon>Chordata</taxon>
        <taxon>Craniata</taxon>
        <taxon>Vertebrata</taxon>
        <taxon>Euteleostomi</taxon>
        <taxon>Actinopterygii</taxon>
        <taxon>Neopterygii</taxon>
        <taxon>Teleostei</taxon>
        <taxon>Clupei</taxon>
        <taxon>Clupeiformes</taxon>
        <taxon>Clupeoidei</taxon>
        <taxon>Clupeidae</taxon>
        <taxon>Alosa</taxon>
    </lineage>
</organism>
<feature type="compositionally biased region" description="Polar residues" evidence="7">
    <location>
        <begin position="1454"/>
        <end position="1463"/>
    </location>
</feature>
<keyword evidence="11" id="KW-1185">Reference proteome</keyword>
<feature type="region of interest" description="Disordered" evidence="7">
    <location>
        <begin position="508"/>
        <end position="558"/>
    </location>
</feature>
<feature type="compositionally biased region" description="Acidic residues" evidence="7">
    <location>
        <begin position="1334"/>
        <end position="1357"/>
    </location>
</feature>
<evidence type="ECO:0000256" key="2">
    <source>
        <dbReference type="ARBA" id="ARBA00022490"/>
    </source>
</evidence>
<evidence type="ECO:0000256" key="1">
    <source>
        <dbReference type="ARBA" id="ARBA00004245"/>
    </source>
</evidence>
<feature type="domain" description="Calponin-homology (CH)" evidence="8">
    <location>
        <begin position="239"/>
        <end position="353"/>
    </location>
</feature>
<feature type="region of interest" description="Disordered" evidence="7">
    <location>
        <begin position="701"/>
        <end position="820"/>
    </location>
</feature>
<dbReference type="InterPro" id="IPR011033">
    <property type="entry name" value="PRC_barrel-like_sf"/>
</dbReference>
<feature type="region of interest" description="Disordered" evidence="7">
    <location>
        <begin position="1299"/>
        <end position="1619"/>
    </location>
</feature>
<protein>
    <submittedName>
        <fullName evidence="10">Uncharacterized protein</fullName>
    </submittedName>
</protein>
<keyword evidence="4" id="KW-0175">Coiled coil</keyword>
<feature type="compositionally biased region" description="Polar residues" evidence="7">
    <location>
        <begin position="1470"/>
        <end position="1484"/>
    </location>
</feature>
<dbReference type="Gene3D" id="3.10.20.360">
    <property type="entry name" value="CKK domain"/>
    <property type="match status" value="1"/>
</dbReference>
<dbReference type="PANTHER" id="PTHR21595:SF2">
    <property type="entry name" value="CALMODULIN-REGULATED SPECTRIN-ASSOCIATED PROTEIN 3"/>
    <property type="match status" value="1"/>
</dbReference>
<dbReference type="Pfam" id="PF25532">
    <property type="entry name" value="CH_CAMSAP2_N"/>
    <property type="match status" value="1"/>
</dbReference>
<comment type="similarity">
    <text evidence="6">Belongs to the CAMSAP1 family.</text>
</comment>
<feature type="compositionally biased region" description="Low complexity" evidence="7">
    <location>
        <begin position="1515"/>
        <end position="1531"/>
    </location>
</feature>
<dbReference type="InterPro" id="IPR032940">
    <property type="entry name" value="CAMSAP"/>
</dbReference>
<sequence>MVDTNATRKTSAVPEITPLDRYDFGRAKIHASVRWLLVKAYGSGEGVPADLREPLSHDATTTTTKHKQPPQPQQEDQSLKPAVARLLLSCELYRRAYASVQQGAPTAQGPKDHGGLLQALAKRGLEAAVSEGELACLPIKVGAHLAVIDAMMTLAAMDTVGGVKMAKEVEQFGGGPTWENALLFWVNKLIQKLRESTDTEEVPKPQPTCTDLQPVQPSCPTRWYWKLVPHAIAFCLKESGNKPPVIRYRKDKVQSKQTPTFPFVSEMKDLSNGCAIAAVLHFYCPTLLRLEDVCLRDTMSVADSLYNLQLIRDFCERWLKGCCPLVLEDLLYTPPTLKLNIMCFMAELLKWFEVQKPDIVQPLLTLDLTDASGLDGCTSPMNGNSNSGSPSFIFKQPFLPITSPVSPAGGSEGKGWTKKQLSRPLSAVAFSIPFPLDSDVDVVMGNPLFRSVSTDSLTAASTAMTHHHPYTPPEDLSHMIPPAQMGELPTIEEALHIIHAPNGGVAVRQRPEGAPAGFYLHSPGEDDPGSEEEAPGSGRGNGKMNGGSRLSCSAPSRSMLLRRPVVGVDSPSEGTAPPVVVTVTAASTTTGSHNNASPPVTPGKARTMTSFAARRRRQPESPMTPSEPASTPDEREGTGTSSPRRPAPRGGGGGRGDDGGDEDSPSVSSPAGQAEAWELASRLEEKRRAIESQKRRIEAIFTRHRQRLGKTAFLQLKREQGEGEGGEKGGGGGEVDSMSLEERLSRMEEELQREEEKEKDEDKETAKEEKEKEREGGEKAPEEEVGSGSGKAAPKLEKQVTFSVETRKGQESGAAPLSQYDDAVTKLSSALQALQKDMQKLTEQQQKLMGGAKKTTPTKTTPFRKTPPPSKAWVIPASPKGSASASASASVPRLSRESTRDMSPSSPSRSAHNHQALPSAAPKSPQATATGSASAGRKTPKSPLSPSPLGPCPCEPPRPLSLRAPRPTVPKSPRPLSPRVPVPKSPSSTVPKSPSSTVPKSPSSTVPKSPSSTVPKSPSSTVPKSPSSTVPKSPSSTVPKSPSSTVPKSPSSTVPKSPSSTVPKSPSSTVPKSPSSTVPKSPSSTVPKSPSSTVPKSPSSTVPKSPSSTVPKSPSSTVPKSPSSTVPKSPSSTVPKSPSSTVPKSPSVPWRAEGLCPSDHALPAGLGGPDDTAERRHAPAPAPRLAQQVPGADAARPALGGGRDPTPQTPTHKGSSHALKPEESTSESGSSDEHVAMFSLELDVGPPPAPPATITAAQALATANASAIAQALATANASAIANANASAIATGAAFPRPPGSVAGGSSVGGGSSSGAPSECSFDSDLMISGGLTDGEVEVETEGEGGGEGGGEDSEQLLEEALSSLQGPLGGGEETDQELGPEIFSSDSMSDQTESDTKGGVGFFFREEGLSEEEMAQRKAALLERQQRRAEEMRRRRQEQERENSRASSADELRLSQSLPTSSFFAPPPVQRSQATPPSTPQRRGNFTREEYERRHQLKIMSDLDKVLRQKPSTSKQQKQQQQKQQQQQQHKQQQHKHRANKSQDNNAVITKSPAKKKTDSSSAGAMTNGPLSAVKPPSRSNSPAGRTMSPCRPANQNGDKDWENGSGASSPASLPEYTGPKLYREPSFKSNKFIINNALSRCCLAGKVNQTQKDKIIEEIEKSSANHFLILFRDSHCQFRAVYTAGGGGGASGNSGVGAGAGSNSGGGGESSEELVRLCGVGPRVISCADVEAIYKYSSDRKQFSAIPSKTMSMSVDAFTIPAHLWHTKKQSTPKKVATPK</sequence>